<keyword evidence="2" id="KW-0479">Metal-binding</keyword>
<dbReference type="InterPro" id="IPR011707">
    <property type="entry name" value="Cu-oxidase-like_N"/>
</dbReference>
<dbReference type="CDD" id="cd04205">
    <property type="entry name" value="CuRO_2_LCC_like"/>
    <property type="match status" value="1"/>
</dbReference>
<dbReference type="InterPro" id="IPR008972">
    <property type="entry name" value="Cupredoxin"/>
</dbReference>
<evidence type="ECO:0000256" key="3">
    <source>
        <dbReference type="ARBA" id="ARBA00023002"/>
    </source>
</evidence>
<dbReference type="Gene3D" id="2.60.40.420">
    <property type="entry name" value="Cupredoxins - blue copper proteins"/>
    <property type="match status" value="3"/>
</dbReference>
<sequence>MRLFGLWIWILSSVLALAAAEPASRVAVKSFDLNITESIGAPDCYAKTIRYINGKYPAPAIHVDQSDRLRVTVRNGLESEAISIHFHGIRQLGTPWYDGTSHVSQNAIPAGKEMTLEFSVKDQSGTFLYHAHNAMQELSIFGAVIINEPAEVRKTLHYDDERTIVLSDSWHNSSLAQETGLLGAPFKWVGDPQSLLTNGITLSPNCSYLPMPQGATTGGYAVTIVEPKKTYRFRIINAATLNFLRFDIPGHTMRVIEADGTLLKPTKIDHLELNAGQRYSVLITADQEAKDYWMSSQAMWRKASAQNGWSILRYSNAKTQESTPPAALPARGPEIPSWMEDQLRPLKPPRVPQQEGDTRFYNFSQVALADGTVRWQVADRVYELPDQALLLQHYNNTIKNLPAASKPVSIERGRVVDIVLQSSVGNLNGVCEEHPFHLHGHSFWDLGGGNGTWHSGIKADVNNAILRDTVTVYPYRSAYFQTPLPAGTSCGWRRIRFVADNPGAWLLHCHIVAHLVMGMAESFIVGESNIPALPPHFPIF</sequence>
<keyword evidence="4" id="KW-0186">Copper</keyword>
<gene>
    <name evidence="9" type="ORF">HDU87_006749</name>
</gene>
<evidence type="ECO:0000256" key="5">
    <source>
        <dbReference type="SAM" id="SignalP"/>
    </source>
</evidence>
<feature type="domain" description="Plastocyanin-like" evidence="8">
    <location>
        <begin position="37"/>
        <end position="150"/>
    </location>
</feature>
<feature type="chain" id="PRO_5042187703" evidence="5">
    <location>
        <begin position="21"/>
        <end position="540"/>
    </location>
</feature>
<protein>
    <submittedName>
        <fullName evidence="9">Uncharacterized protein</fullName>
    </submittedName>
</protein>
<comment type="similarity">
    <text evidence="1">Belongs to the multicopper oxidase family.</text>
</comment>
<dbReference type="AlphaFoldDB" id="A0AAD5TPQ7"/>
<dbReference type="InterPro" id="IPR045087">
    <property type="entry name" value="Cu-oxidase_fam"/>
</dbReference>
<organism evidence="9 10">
    <name type="scientific">Geranomyces variabilis</name>
    <dbReference type="NCBI Taxonomy" id="109894"/>
    <lineage>
        <taxon>Eukaryota</taxon>
        <taxon>Fungi</taxon>
        <taxon>Fungi incertae sedis</taxon>
        <taxon>Chytridiomycota</taxon>
        <taxon>Chytridiomycota incertae sedis</taxon>
        <taxon>Chytridiomycetes</taxon>
        <taxon>Spizellomycetales</taxon>
        <taxon>Powellomycetaceae</taxon>
        <taxon>Geranomyces</taxon>
    </lineage>
</organism>
<dbReference type="InterPro" id="IPR011706">
    <property type="entry name" value="Cu-oxidase_C"/>
</dbReference>
<name>A0AAD5TPQ7_9FUNG</name>
<evidence type="ECO:0000259" key="7">
    <source>
        <dbReference type="Pfam" id="PF07731"/>
    </source>
</evidence>
<dbReference type="Pfam" id="PF07731">
    <property type="entry name" value="Cu-oxidase_2"/>
    <property type="match status" value="1"/>
</dbReference>
<evidence type="ECO:0000259" key="8">
    <source>
        <dbReference type="Pfam" id="PF07732"/>
    </source>
</evidence>
<evidence type="ECO:0000313" key="9">
    <source>
        <dbReference type="EMBL" id="KAJ3183430.1"/>
    </source>
</evidence>
<evidence type="ECO:0000259" key="6">
    <source>
        <dbReference type="Pfam" id="PF00394"/>
    </source>
</evidence>
<dbReference type="GO" id="GO:0016491">
    <property type="term" value="F:oxidoreductase activity"/>
    <property type="evidence" value="ECO:0007669"/>
    <property type="project" value="UniProtKB-KW"/>
</dbReference>
<dbReference type="EMBL" id="JADGJQ010000006">
    <property type="protein sequence ID" value="KAJ3183430.1"/>
    <property type="molecule type" value="Genomic_DNA"/>
</dbReference>
<keyword evidence="10" id="KW-1185">Reference proteome</keyword>
<proteinExistence type="inferred from homology"/>
<dbReference type="Pfam" id="PF00394">
    <property type="entry name" value="Cu-oxidase"/>
    <property type="match status" value="1"/>
</dbReference>
<evidence type="ECO:0000313" key="10">
    <source>
        <dbReference type="Proteomes" id="UP001212152"/>
    </source>
</evidence>
<dbReference type="Proteomes" id="UP001212152">
    <property type="component" value="Unassembled WGS sequence"/>
</dbReference>
<dbReference type="InterPro" id="IPR001117">
    <property type="entry name" value="Cu-oxidase_2nd"/>
</dbReference>
<feature type="signal peptide" evidence="5">
    <location>
        <begin position="1"/>
        <end position="20"/>
    </location>
</feature>
<dbReference type="PROSITE" id="PS00079">
    <property type="entry name" value="MULTICOPPER_OXIDASE1"/>
    <property type="match status" value="1"/>
</dbReference>
<dbReference type="PANTHER" id="PTHR11709">
    <property type="entry name" value="MULTI-COPPER OXIDASE"/>
    <property type="match status" value="1"/>
</dbReference>
<accession>A0AAD5TPQ7</accession>
<dbReference type="InterPro" id="IPR033138">
    <property type="entry name" value="Cu_oxidase_CS"/>
</dbReference>
<keyword evidence="3" id="KW-0560">Oxidoreductase</keyword>
<dbReference type="FunFam" id="2.60.40.420:FF:000045">
    <property type="entry name" value="Laccase 2"/>
    <property type="match status" value="1"/>
</dbReference>
<dbReference type="GO" id="GO:0005507">
    <property type="term" value="F:copper ion binding"/>
    <property type="evidence" value="ECO:0007669"/>
    <property type="project" value="InterPro"/>
</dbReference>
<feature type="domain" description="Plastocyanin-like" evidence="6">
    <location>
        <begin position="161"/>
        <end position="317"/>
    </location>
</feature>
<reference evidence="9" key="1">
    <citation type="submission" date="2020-05" db="EMBL/GenBank/DDBJ databases">
        <title>Phylogenomic resolution of chytrid fungi.</title>
        <authorList>
            <person name="Stajich J.E."/>
            <person name="Amses K."/>
            <person name="Simmons R."/>
            <person name="Seto K."/>
            <person name="Myers J."/>
            <person name="Bonds A."/>
            <person name="Quandt C.A."/>
            <person name="Barry K."/>
            <person name="Liu P."/>
            <person name="Grigoriev I."/>
            <person name="Longcore J.E."/>
            <person name="James T.Y."/>
        </authorList>
    </citation>
    <scope>NUCLEOTIDE SEQUENCE</scope>
    <source>
        <strain evidence="9">JEL0379</strain>
    </source>
</reference>
<dbReference type="SUPFAM" id="SSF49503">
    <property type="entry name" value="Cupredoxins"/>
    <property type="match status" value="3"/>
</dbReference>
<keyword evidence="5" id="KW-0732">Signal</keyword>
<evidence type="ECO:0000256" key="1">
    <source>
        <dbReference type="ARBA" id="ARBA00010609"/>
    </source>
</evidence>
<evidence type="ECO:0000256" key="4">
    <source>
        <dbReference type="ARBA" id="ARBA00023008"/>
    </source>
</evidence>
<feature type="domain" description="Plastocyanin-like" evidence="7">
    <location>
        <begin position="399"/>
        <end position="527"/>
    </location>
</feature>
<dbReference type="InterPro" id="IPR002355">
    <property type="entry name" value="Cu_oxidase_Cu_BS"/>
</dbReference>
<dbReference type="Pfam" id="PF07732">
    <property type="entry name" value="Cu-oxidase_3"/>
    <property type="match status" value="1"/>
</dbReference>
<comment type="caution">
    <text evidence="9">The sequence shown here is derived from an EMBL/GenBank/DDBJ whole genome shotgun (WGS) entry which is preliminary data.</text>
</comment>
<dbReference type="PROSITE" id="PS00080">
    <property type="entry name" value="MULTICOPPER_OXIDASE2"/>
    <property type="match status" value="1"/>
</dbReference>
<dbReference type="PANTHER" id="PTHR11709:SF394">
    <property type="entry name" value="FI03373P-RELATED"/>
    <property type="match status" value="1"/>
</dbReference>
<evidence type="ECO:0000256" key="2">
    <source>
        <dbReference type="ARBA" id="ARBA00022723"/>
    </source>
</evidence>